<reference evidence="2 3" key="1">
    <citation type="journal article" date="2019" name="Genome Biol. Evol.">
        <title>Insights into the evolution of the New World diploid cottons (Gossypium, subgenus Houzingenia) based on genome sequencing.</title>
        <authorList>
            <person name="Grover C.E."/>
            <person name="Arick M.A. 2nd"/>
            <person name="Thrash A."/>
            <person name="Conover J.L."/>
            <person name="Sanders W.S."/>
            <person name="Peterson D.G."/>
            <person name="Frelichowski J.E."/>
            <person name="Scheffler J.A."/>
            <person name="Scheffler B.E."/>
            <person name="Wendel J.F."/>
        </authorList>
    </citation>
    <scope>NUCLEOTIDE SEQUENCE [LARGE SCALE GENOMIC DNA]</scope>
    <source>
        <strain evidence="2">157</strain>
        <tissue evidence="2">Leaf</tissue>
    </source>
</reference>
<feature type="compositionally biased region" description="Acidic residues" evidence="1">
    <location>
        <begin position="69"/>
        <end position="81"/>
    </location>
</feature>
<dbReference type="Proteomes" id="UP000593572">
    <property type="component" value="Unassembled WGS sequence"/>
</dbReference>
<sequence>MGRGMNTNITLPHGTYFSYVLRRLGISIHGDTPVSSNQPISYGALHQAGYHFDATSNTWMKYDQPGENKDDDVDAAIDDISDLNPIPRPPSSSHGRCQLSSLDLGDANGISISLFPFDTLFLSSS</sequence>
<feature type="region of interest" description="Disordered" evidence="1">
    <location>
        <begin position="61"/>
        <end position="97"/>
    </location>
</feature>
<proteinExistence type="predicted"/>
<gene>
    <name evidence="2" type="ORF">Golob_022851</name>
</gene>
<dbReference type="AlphaFoldDB" id="A0A7J8LHR3"/>
<dbReference type="EMBL" id="JABEZX010000003">
    <property type="protein sequence ID" value="MBA0552007.1"/>
    <property type="molecule type" value="Genomic_DNA"/>
</dbReference>
<name>A0A7J8LHR3_9ROSI</name>
<protein>
    <submittedName>
        <fullName evidence="2">Uncharacterized protein</fullName>
    </submittedName>
</protein>
<evidence type="ECO:0000313" key="2">
    <source>
        <dbReference type="EMBL" id="MBA0552007.1"/>
    </source>
</evidence>
<organism evidence="2 3">
    <name type="scientific">Gossypium lobatum</name>
    <dbReference type="NCBI Taxonomy" id="34289"/>
    <lineage>
        <taxon>Eukaryota</taxon>
        <taxon>Viridiplantae</taxon>
        <taxon>Streptophyta</taxon>
        <taxon>Embryophyta</taxon>
        <taxon>Tracheophyta</taxon>
        <taxon>Spermatophyta</taxon>
        <taxon>Magnoliopsida</taxon>
        <taxon>eudicotyledons</taxon>
        <taxon>Gunneridae</taxon>
        <taxon>Pentapetalae</taxon>
        <taxon>rosids</taxon>
        <taxon>malvids</taxon>
        <taxon>Malvales</taxon>
        <taxon>Malvaceae</taxon>
        <taxon>Malvoideae</taxon>
        <taxon>Gossypium</taxon>
    </lineage>
</organism>
<accession>A0A7J8LHR3</accession>
<evidence type="ECO:0000256" key="1">
    <source>
        <dbReference type="SAM" id="MobiDB-lite"/>
    </source>
</evidence>
<evidence type="ECO:0000313" key="3">
    <source>
        <dbReference type="Proteomes" id="UP000593572"/>
    </source>
</evidence>
<keyword evidence="3" id="KW-1185">Reference proteome</keyword>
<comment type="caution">
    <text evidence="2">The sequence shown here is derived from an EMBL/GenBank/DDBJ whole genome shotgun (WGS) entry which is preliminary data.</text>
</comment>